<proteinExistence type="inferred from homology"/>
<dbReference type="RefSeq" id="WP_052139078.1">
    <property type="nucleotide sequence ID" value="NZ_BJMC01000024.1"/>
</dbReference>
<dbReference type="Pfam" id="PF07681">
    <property type="entry name" value="DoxX"/>
    <property type="match status" value="1"/>
</dbReference>
<dbReference type="HOGENOM" id="CLU_058421_3_0_11"/>
<reference evidence="7 8" key="1">
    <citation type="journal article" date="2015" name="Genome Announc.">
        <title>Complete Genome Sequence of Steroid-Transforming Nocardioides simplex VKM Ac-2033D.</title>
        <authorList>
            <person name="Shtratnikova V.Y."/>
            <person name="Schelkunov M.I."/>
            <person name="Pekov Y.A."/>
            <person name="Fokina V.V."/>
            <person name="Logacheva M.D."/>
            <person name="Sokolov S.L."/>
            <person name="Bragin E.Y."/>
            <person name="Ashapkin V.V."/>
            <person name="Donova M.V."/>
        </authorList>
    </citation>
    <scope>NUCLEOTIDE SEQUENCE [LARGE SCALE GENOMIC DNA]</scope>
    <source>
        <strain evidence="7 8">VKM Ac-2033D</strain>
    </source>
</reference>
<dbReference type="PANTHER" id="PTHR33452">
    <property type="entry name" value="OXIDOREDUCTASE CATD-RELATED"/>
    <property type="match status" value="1"/>
</dbReference>
<keyword evidence="5" id="KW-1133">Transmembrane helix</keyword>
<accession>A0A0A1DU78</accession>
<dbReference type="OrthoDB" id="346004at2"/>
<keyword evidence="6" id="KW-0472">Membrane</keyword>
<keyword evidence="3" id="KW-1003">Cell membrane</keyword>
<dbReference type="InterPro" id="IPR032808">
    <property type="entry name" value="DoxX"/>
</dbReference>
<dbReference type="AlphaFoldDB" id="A0A0A1DU78"/>
<organism evidence="7 8">
    <name type="scientific">Nocardioides simplex</name>
    <name type="common">Arthrobacter simplex</name>
    <dbReference type="NCBI Taxonomy" id="2045"/>
    <lineage>
        <taxon>Bacteria</taxon>
        <taxon>Bacillati</taxon>
        <taxon>Actinomycetota</taxon>
        <taxon>Actinomycetes</taxon>
        <taxon>Propionibacteriales</taxon>
        <taxon>Nocardioidaceae</taxon>
        <taxon>Pimelobacter</taxon>
    </lineage>
</organism>
<evidence type="ECO:0000256" key="5">
    <source>
        <dbReference type="ARBA" id="ARBA00022989"/>
    </source>
</evidence>
<dbReference type="GeneID" id="96611955"/>
<evidence type="ECO:0000256" key="3">
    <source>
        <dbReference type="ARBA" id="ARBA00022475"/>
    </source>
</evidence>
<dbReference type="PANTHER" id="PTHR33452:SF1">
    <property type="entry name" value="INNER MEMBRANE PROTEIN YPHA-RELATED"/>
    <property type="match status" value="1"/>
</dbReference>
<dbReference type="InterPro" id="IPR051907">
    <property type="entry name" value="DoxX-like_oxidoreductase"/>
</dbReference>
<keyword evidence="8" id="KW-1185">Reference proteome</keyword>
<gene>
    <name evidence="7" type="ORF">KR76_24680</name>
</gene>
<name>A0A0A1DU78_NOCSI</name>
<evidence type="ECO:0000313" key="8">
    <source>
        <dbReference type="Proteomes" id="UP000030300"/>
    </source>
</evidence>
<evidence type="ECO:0000256" key="6">
    <source>
        <dbReference type="ARBA" id="ARBA00023136"/>
    </source>
</evidence>
<dbReference type="STRING" id="2045.KR76_24680"/>
<comment type="similarity">
    <text evidence="2">Belongs to the DoxX family.</text>
</comment>
<dbReference type="GO" id="GO:0005886">
    <property type="term" value="C:plasma membrane"/>
    <property type="evidence" value="ECO:0007669"/>
    <property type="project" value="UniProtKB-SubCell"/>
</dbReference>
<keyword evidence="4" id="KW-0812">Transmembrane</keyword>
<comment type="subcellular location">
    <subcellularLocation>
        <location evidence="1">Cell membrane</location>
        <topology evidence="1">Multi-pass membrane protein</topology>
    </subcellularLocation>
</comment>
<dbReference type="Proteomes" id="UP000030300">
    <property type="component" value="Chromosome"/>
</dbReference>
<evidence type="ECO:0000256" key="2">
    <source>
        <dbReference type="ARBA" id="ARBA00006679"/>
    </source>
</evidence>
<sequence length="178" mass="17761">MALVAHALQDGASVDAGLLLLRVVVGLLVLGHAVQKSAGWLGGEGLAATAAIFDRVGYRPGRPMVVVASVSETAGAVLLITGLATPLAGAVVAAVMVVACSVHWPYGVWAARRGFELPLTFGVAGAALALVGPGGWSLDAALDLDLPAWSGAAALAVCLAGAAALVAVRAVRQQRRPS</sequence>
<evidence type="ECO:0000313" key="7">
    <source>
        <dbReference type="EMBL" id="AIY20172.2"/>
    </source>
</evidence>
<dbReference type="EMBL" id="CP009896">
    <property type="protein sequence ID" value="AIY20172.2"/>
    <property type="molecule type" value="Genomic_DNA"/>
</dbReference>
<dbReference type="KEGG" id="psim:KR76_24680"/>
<evidence type="ECO:0000256" key="4">
    <source>
        <dbReference type="ARBA" id="ARBA00022692"/>
    </source>
</evidence>
<protein>
    <submittedName>
        <fullName evidence="7">Membrane protein, distant similarity to thiosulfate:quinone oxidoreductase DoxD</fullName>
    </submittedName>
</protein>
<dbReference type="eggNOG" id="COG2259">
    <property type="taxonomic scope" value="Bacteria"/>
</dbReference>
<evidence type="ECO:0000256" key="1">
    <source>
        <dbReference type="ARBA" id="ARBA00004651"/>
    </source>
</evidence>